<gene>
    <name evidence="2" type="ORF">C6P98_17365</name>
</gene>
<evidence type="ECO:0000256" key="1">
    <source>
        <dbReference type="SAM" id="MobiDB-lite"/>
    </source>
</evidence>
<evidence type="ECO:0000313" key="2">
    <source>
        <dbReference type="EMBL" id="PRF21827.1"/>
    </source>
</evidence>
<feature type="compositionally biased region" description="Low complexity" evidence="1">
    <location>
        <begin position="59"/>
        <end position="72"/>
    </location>
</feature>
<proteinExistence type="predicted"/>
<comment type="caution">
    <text evidence="2">The sequence shown here is derived from an EMBL/GenBank/DDBJ whole genome shotgun (WGS) entry which is preliminary data.</text>
</comment>
<dbReference type="EMBL" id="PVFZ01000048">
    <property type="protein sequence ID" value="PRF21827.1"/>
    <property type="molecule type" value="Genomic_DNA"/>
</dbReference>
<name>A0A8E2RU53_9BURK</name>
<sequence length="72" mass="8081">MADRLRRSTRMHHARADTGRRWRRRCVAATIDLYCRRAAGGCRGRSSASAGYLPRPRDSFSSSTFTSTGFGK</sequence>
<accession>A0A8E2RU53</accession>
<evidence type="ECO:0000313" key="3">
    <source>
        <dbReference type="Proteomes" id="UP000237686"/>
    </source>
</evidence>
<reference evidence="2 3" key="1">
    <citation type="submission" date="2018-03" db="EMBL/GenBank/DDBJ databases">
        <authorList>
            <person name="Nguyen K."/>
            <person name="Fouts D."/>
            <person name="Sutton G."/>
        </authorList>
    </citation>
    <scope>NUCLEOTIDE SEQUENCE [LARGE SCALE GENOMIC DNA]</scope>
    <source>
        <strain evidence="2 3">AU17135</strain>
    </source>
</reference>
<organism evidence="2 3">
    <name type="scientific">Burkholderia multivorans</name>
    <dbReference type="NCBI Taxonomy" id="87883"/>
    <lineage>
        <taxon>Bacteria</taxon>
        <taxon>Pseudomonadati</taxon>
        <taxon>Pseudomonadota</taxon>
        <taxon>Betaproteobacteria</taxon>
        <taxon>Burkholderiales</taxon>
        <taxon>Burkholderiaceae</taxon>
        <taxon>Burkholderia</taxon>
        <taxon>Burkholderia cepacia complex</taxon>
    </lineage>
</organism>
<protein>
    <submittedName>
        <fullName evidence="2">Uncharacterized protein</fullName>
    </submittedName>
</protein>
<dbReference type="AlphaFoldDB" id="A0A8E2RU53"/>
<dbReference type="Proteomes" id="UP000237686">
    <property type="component" value="Unassembled WGS sequence"/>
</dbReference>
<feature type="region of interest" description="Disordered" evidence="1">
    <location>
        <begin position="41"/>
        <end position="72"/>
    </location>
</feature>
<feature type="compositionally biased region" description="Low complexity" evidence="1">
    <location>
        <begin position="41"/>
        <end position="51"/>
    </location>
</feature>
<feature type="region of interest" description="Disordered" evidence="1">
    <location>
        <begin position="1"/>
        <end position="20"/>
    </location>
</feature>